<feature type="domain" description="RING-type" evidence="12">
    <location>
        <begin position="227"/>
        <end position="422"/>
    </location>
</feature>
<feature type="region of interest" description="Disordered" evidence="10">
    <location>
        <begin position="145"/>
        <end position="168"/>
    </location>
</feature>
<dbReference type="GO" id="GO:0016567">
    <property type="term" value="P:protein ubiquitination"/>
    <property type="evidence" value="ECO:0007669"/>
    <property type="project" value="InterPro"/>
</dbReference>
<keyword evidence="3" id="KW-0808">Transferase</keyword>
<dbReference type="AlphaFoldDB" id="A0AAV9WNA2"/>
<keyword evidence="7" id="KW-0833">Ubl conjugation pathway</keyword>
<dbReference type="PROSITE" id="PS50089">
    <property type="entry name" value="ZF_RING_2"/>
    <property type="match status" value="1"/>
</dbReference>
<dbReference type="InterPro" id="IPR013083">
    <property type="entry name" value="Znf_RING/FYVE/PHD"/>
</dbReference>
<dbReference type="InterPro" id="IPR017907">
    <property type="entry name" value="Znf_RING_CS"/>
</dbReference>
<evidence type="ECO:0000313" key="14">
    <source>
        <dbReference type="Proteomes" id="UP001370758"/>
    </source>
</evidence>
<keyword evidence="5" id="KW-0677">Repeat</keyword>
<keyword evidence="8" id="KW-0862">Zinc</keyword>
<dbReference type="Proteomes" id="UP001370758">
    <property type="component" value="Unassembled WGS sequence"/>
</dbReference>
<dbReference type="EMBL" id="JAVHJL010000001">
    <property type="protein sequence ID" value="KAK6511716.1"/>
    <property type="molecule type" value="Genomic_DNA"/>
</dbReference>
<feature type="region of interest" description="Disordered" evidence="10">
    <location>
        <begin position="1"/>
        <end position="23"/>
    </location>
</feature>
<dbReference type="SMART" id="SM00647">
    <property type="entry name" value="IBR"/>
    <property type="match status" value="2"/>
</dbReference>
<evidence type="ECO:0000256" key="4">
    <source>
        <dbReference type="ARBA" id="ARBA00022723"/>
    </source>
</evidence>
<feature type="domain" description="RING-type" evidence="11">
    <location>
        <begin position="231"/>
        <end position="275"/>
    </location>
</feature>
<gene>
    <name evidence="13" type="ORF">TWF481_000622</name>
</gene>
<evidence type="ECO:0000256" key="3">
    <source>
        <dbReference type="ARBA" id="ARBA00022679"/>
    </source>
</evidence>
<dbReference type="Pfam" id="PF00097">
    <property type="entry name" value="zf-C3HC4"/>
    <property type="match status" value="1"/>
</dbReference>
<comment type="caution">
    <text evidence="13">The sequence shown here is derived from an EMBL/GenBank/DDBJ whole genome shotgun (WGS) entry which is preliminary data.</text>
</comment>
<dbReference type="PROSITE" id="PS51873">
    <property type="entry name" value="TRIAD"/>
    <property type="match status" value="1"/>
</dbReference>
<dbReference type="Gene3D" id="1.20.120.1750">
    <property type="match status" value="1"/>
</dbReference>
<evidence type="ECO:0000256" key="8">
    <source>
        <dbReference type="ARBA" id="ARBA00022833"/>
    </source>
</evidence>
<dbReference type="PANTHER" id="PTHR11685">
    <property type="entry name" value="RBR FAMILY RING FINGER AND IBR DOMAIN-CONTAINING"/>
    <property type="match status" value="1"/>
</dbReference>
<evidence type="ECO:0000256" key="5">
    <source>
        <dbReference type="ARBA" id="ARBA00022737"/>
    </source>
</evidence>
<dbReference type="GO" id="GO:0008270">
    <property type="term" value="F:zinc ion binding"/>
    <property type="evidence" value="ECO:0007669"/>
    <property type="project" value="UniProtKB-KW"/>
</dbReference>
<evidence type="ECO:0000256" key="7">
    <source>
        <dbReference type="ARBA" id="ARBA00022786"/>
    </source>
</evidence>
<comment type="catalytic activity">
    <reaction evidence="1">
        <text>[E2 ubiquitin-conjugating enzyme]-S-ubiquitinyl-L-cysteine + [acceptor protein]-L-lysine = [E2 ubiquitin-conjugating enzyme]-L-cysteine + [acceptor protein]-N(6)-ubiquitinyl-L-lysine.</text>
        <dbReference type="EC" id="2.3.2.31"/>
    </reaction>
</comment>
<evidence type="ECO:0000256" key="9">
    <source>
        <dbReference type="PROSITE-ProRule" id="PRU00175"/>
    </source>
</evidence>
<dbReference type="InterPro" id="IPR018957">
    <property type="entry name" value="Znf_C3HC4_RING-type"/>
</dbReference>
<dbReference type="InterPro" id="IPR001841">
    <property type="entry name" value="Znf_RING"/>
</dbReference>
<dbReference type="Gene3D" id="3.30.40.10">
    <property type="entry name" value="Zinc/RING finger domain, C3HC4 (zinc finger)"/>
    <property type="match status" value="1"/>
</dbReference>
<evidence type="ECO:0000259" key="12">
    <source>
        <dbReference type="PROSITE" id="PS51873"/>
    </source>
</evidence>
<dbReference type="PROSITE" id="PS00518">
    <property type="entry name" value="ZF_RING_1"/>
    <property type="match status" value="1"/>
</dbReference>
<dbReference type="EC" id="2.3.2.31" evidence="2"/>
<dbReference type="Pfam" id="PF01485">
    <property type="entry name" value="IBR"/>
    <property type="match status" value="2"/>
</dbReference>
<reference evidence="13 14" key="1">
    <citation type="submission" date="2023-08" db="EMBL/GenBank/DDBJ databases">
        <authorList>
            <person name="Palmer J.M."/>
        </authorList>
    </citation>
    <scope>NUCLEOTIDE SEQUENCE [LARGE SCALE GENOMIC DNA]</scope>
    <source>
        <strain evidence="13 14">TWF481</strain>
    </source>
</reference>
<accession>A0AAV9WNA2</accession>
<dbReference type="InterPro" id="IPR031127">
    <property type="entry name" value="E3_UB_ligase_RBR"/>
</dbReference>
<feature type="compositionally biased region" description="Low complexity" evidence="10">
    <location>
        <begin position="150"/>
        <end position="165"/>
    </location>
</feature>
<dbReference type="InterPro" id="IPR044066">
    <property type="entry name" value="TRIAD_supradom"/>
</dbReference>
<evidence type="ECO:0000313" key="13">
    <source>
        <dbReference type="EMBL" id="KAK6511716.1"/>
    </source>
</evidence>
<dbReference type="SUPFAM" id="SSF57850">
    <property type="entry name" value="RING/U-box"/>
    <property type="match status" value="2"/>
</dbReference>
<dbReference type="InterPro" id="IPR002867">
    <property type="entry name" value="IBR_dom"/>
</dbReference>
<keyword evidence="14" id="KW-1185">Reference proteome</keyword>
<keyword evidence="6 9" id="KW-0863">Zinc-finger</keyword>
<protein>
    <recommendedName>
        <fullName evidence="2">RBR-type E3 ubiquitin transferase</fullName>
        <ecNumber evidence="2">2.3.2.31</ecNumber>
    </recommendedName>
</protein>
<evidence type="ECO:0000259" key="11">
    <source>
        <dbReference type="PROSITE" id="PS50089"/>
    </source>
</evidence>
<proteinExistence type="predicted"/>
<sequence>MAQVHIPTAGPSRSRRFNPIPDPVVPDVEADPVSDDLLLALTLQLEELDIESQTRKGKGRVGEVSDRHVALQDYKDLLQSMSQIQADQRMAKSIADAVLHDSAALDEFTAMEAAAVRDHEQAVRMQEQLREEALRVENNRQIIPTRRTRSAFTSTAAPSSYSRSLRGGGGDYDDLESVSAYTDYEPQTRFPNYTIDDDLESTYSSNRGSTSRRLPVQASNMKYHTGPRVECSICFDRVPQSNSAKCPCKHIYCRDCLRNYVFRAMKDESLYPLKCCKIEVPSNVIATILTPAEYKRYQDTAVEYSTSNRVYCPNKNCLQFIPPESVNDVGNFAVCEHCSAIACTKCKNMWHGGACKVDFDLIAATATARQEGWRQCYNCNRMIELSGGCHHMTCHCKAEFCYVCGVQWKNCECPLFEERRLYADAVARVDEAAPRPLAPVVRNNMIFQAQRQIRENLACEHPQRFHKVTERKPDGYTCSVCRARHWKYIFTCRHCGIEVCEECRRFRMV</sequence>
<dbReference type="GO" id="GO:0061630">
    <property type="term" value="F:ubiquitin protein ligase activity"/>
    <property type="evidence" value="ECO:0007669"/>
    <property type="project" value="UniProtKB-EC"/>
</dbReference>
<evidence type="ECO:0000256" key="2">
    <source>
        <dbReference type="ARBA" id="ARBA00012251"/>
    </source>
</evidence>
<evidence type="ECO:0000256" key="1">
    <source>
        <dbReference type="ARBA" id="ARBA00001798"/>
    </source>
</evidence>
<name>A0AAV9WNA2_9PEZI</name>
<evidence type="ECO:0000256" key="6">
    <source>
        <dbReference type="ARBA" id="ARBA00022771"/>
    </source>
</evidence>
<keyword evidence="4" id="KW-0479">Metal-binding</keyword>
<dbReference type="CDD" id="cd22584">
    <property type="entry name" value="Rcat_RBR_unk"/>
    <property type="match status" value="1"/>
</dbReference>
<organism evidence="13 14">
    <name type="scientific">Arthrobotrys musiformis</name>
    <dbReference type="NCBI Taxonomy" id="47236"/>
    <lineage>
        <taxon>Eukaryota</taxon>
        <taxon>Fungi</taxon>
        <taxon>Dikarya</taxon>
        <taxon>Ascomycota</taxon>
        <taxon>Pezizomycotina</taxon>
        <taxon>Orbiliomycetes</taxon>
        <taxon>Orbiliales</taxon>
        <taxon>Orbiliaceae</taxon>
        <taxon>Arthrobotrys</taxon>
    </lineage>
</organism>
<evidence type="ECO:0000256" key="10">
    <source>
        <dbReference type="SAM" id="MobiDB-lite"/>
    </source>
</evidence>